<dbReference type="Proteomes" id="UP000030686">
    <property type="component" value="Unassembled WGS sequence"/>
</dbReference>
<evidence type="ECO:0000313" key="2">
    <source>
        <dbReference type="EMBL" id="CDM29723.1"/>
    </source>
</evidence>
<dbReference type="AlphaFoldDB" id="W6PZN1"/>
<feature type="region of interest" description="Disordered" evidence="1">
    <location>
        <begin position="1"/>
        <end position="36"/>
    </location>
</feature>
<accession>W6PZN1</accession>
<evidence type="ECO:0000313" key="3">
    <source>
        <dbReference type="Proteomes" id="UP000030686"/>
    </source>
</evidence>
<keyword evidence="3" id="KW-1185">Reference proteome</keyword>
<evidence type="ECO:0000256" key="1">
    <source>
        <dbReference type="SAM" id="MobiDB-lite"/>
    </source>
</evidence>
<protein>
    <submittedName>
        <fullName evidence="2">Genomic scaffold, ProqFM164S01</fullName>
    </submittedName>
</protein>
<reference evidence="2" key="1">
    <citation type="journal article" date="2014" name="Nat. Commun.">
        <title>Multiple recent horizontal transfers of a large genomic region in cheese making fungi.</title>
        <authorList>
            <person name="Cheeseman K."/>
            <person name="Ropars J."/>
            <person name="Renault P."/>
            <person name="Dupont J."/>
            <person name="Gouzy J."/>
            <person name="Branca A."/>
            <person name="Abraham A.L."/>
            <person name="Ceppi M."/>
            <person name="Conseiller E."/>
            <person name="Debuchy R."/>
            <person name="Malagnac F."/>
            <person name="Goarin A."/>
            <person name="Silar P."/>
            <person name="Lacoste S."/>
            <person name="Sallet E."/>
            <person name="Bensimon A."/>
            <person name="Giraud T."/>
            <person name="Brygoo Y."/>
        </authorList>
    </citation>
    <scope>NUCLEOTIDE SEQUENCE [LARGE SCALE GENOMIC DNA]</scope>
    <source>
        <strain evidence="2">FM164</strain>
    </source>
</reference>
<gene>
    <name evidence="2" type="ORF">PROQFM164_S01g003536</name>
</gene>
<feature type="region of interest" description="Disordered" evidence="1">
    <location>
        <begin position="54"/>
        <end position="77"/>
    </location>
</feature>
<organism evidence="2 3">
    <name type="scientific">Penicillium roqueforti (strain FM164)</name>
    <dbReference type="NCBI Taxonomy" id="1365484"/>
    <lineage>
        <taxon>Eukaryota</taxon>
        <taxon>Fungi</taxon>
        <taxon>Dikarya</taxon>
        <taxon>Ascomycota</taxon>
        <taxon>Pezizomycotina</taxon>
        <taxon>Eurotiomycetes</taxon>
        <taxon>Eurotiomycetidae</taxon>
        <taxon>Eurotiales</taxon>
        <taxon>Aspergillaceae</taxon>
        <taxon>Penicillium</taxon>
    </lineage>
</organism>
<dbReference type="EMBL" id="HG792015">
    <property type="protein sequence ID" value="CDM29723.1"/>
    <property type="molecule type" value="Genomic_DNA"/>
</dbReference>
<name>W6PZN1_PENRF</name>
<proteinExistence type="predicted"/>
<sequence length="77" mass="7887">MANNRGPGPSRNNGNQGPSHTGNTPTPAASPPLPGFDIAQFTELIKKAIQTSLRNNANTLRGPQGNQGPQGEQGSPG</sequence>
<feature type="compositionally biased region" description="Low complexity" evidence="1">
    <location>
        <begin position="62"/>
        <end position="77"/>
    </location>
</feature>
<feature type="compositionally biased region" description="Low complexity" evidence="1">
    <location>
        <begin position="1"/>
        <end position="19"/>
    </location>
</feature>